<dbReference type="Proteomes" id="UP000620124">
    <property type="component" value="Unassembled WGS sequence"/>
</dbReference>
<sequence length="276" mass="30785">MVTFPQPSSGETEMIDGCPVVSLHDSAADVEVFLRAIFDSSYFMPPPEPVNIQVLLGTLRFAHKYDVQYLYLRALKHLSARYGQTSADEYRTEDADSILFTGRSEVESHVTVITAATEVGALWLLPVAYYEVSSHADCWLQSAIEKGADVEIVKKCWVTQIHLSRGMSEVHKFLSVPSGAGCATSQKCDAIRFGQLESYFERRYEERDVNPLAECNPWSWTGHSGGDNFCSSCCTKGQMMHRTALNALWDRLPGIYGLPPWAELNALRKATMGDND</sequence>
<gene>
    <name evidence="1" type="ORF">MVEN_02592600</name>
</gene>
<dbReference type="OrthoDB" id="3032432at2759"/>
<protein>
    <submittedName>
        <fullName evidence="1">BTB domain-containing protein</fullName>
    </submittedName>
</protein>
<keyword evidence="2" id="KW-1185">Reference proteome</keyword>
<proteinExistence type="predicted"/>
<evidence type="ECO:0000313" key="2">
    <source>
        <dbReference type="Proteomes" id="UP000620124"/>
    </source>
</evidence>
<name>A0A8H6U1G7_9AGAR</name>
<accession>A0A8H6U1G7</accession>
<evidence type="ECO:0000313" key="1">
    <source>
        <dbReference type="EMBL" id="KAF7326737.1"/>
    </source>
</evidence>
<reference evidence="1" key="1">
    <citation type="submission" date="2020-05" db="EMBL/GenBank/DDBJ databases">
        <title>Mycena genomes resolve the evolution of fungal bioluminescence.</title>
        <authorList>
            <person name="Tsai I.J."/>
        </authorList>
    </citation>
    <scope>NUCLEOTIDE SEQUENCE</scope>
    <source>
        <strain evidence="1">CCC161011</strain>
    </source>
</reference>
<dbReference type="AlphaFoldDB" id="A0A8H6U1G7"/>
<organism evidence="1 2">
    <name type="scientific">Mycena venus</name>
    <dbReference type="NCBI Taxonomy" id="2733690"/>
    <lineage>
        <taxon>Eukaryota</taxon>
        <taxon>Fungi</taxon>
        <taxon>Dikarya</taxon>
        <taxon>Basidiomycota</taxon>
        <taxon>Agaricomycotina</taxon>
        <taxon>Agaricomycetes</taxon>
        <taxon>Agaricomycetidae</taxon>
        <taxon>Agaricales</taxon>
        <taxon>Marasmiineae</taxon>
        <taxon>Mycenaceae</taxon>
        <taxon>Mycena</taxon>
    </lineage>
</organism>
<dbReference type="EMBL" id="JACAZI010000040">
    <property type="protein sequence ID" value="KAF7326737.1"/>
    <property type="molecule type" value="Genomic_DNA"/>
</dbReference>
<comment type="caution">
    <text evidence="1">The sequence shown here is derived from an EMBL/GenBank/DDBJ whole genome shotgun (WGS) entry which is preliminary data.</text>
</comment>